<evidence type="ECO:0000313" key="1">
    <source>
        <dbReference type="EMBL" id="SEA68289.1"/>
    </source>
</evidence>
<accession>A0A1H4D7A8</accession>
<evidence type="ECO:0000313" key="2">
    <source>
        <dbReference type="Proteomes" id="UP000199409"/>
    </source>
</evidence>
<sequence length="233" mass="27186">MKSEKLCHINIYCDESRHTSNGDDPYMVIGAIACTRQKKQEIYHAVNLLRKKHNVWKEFGWKTLSPSRKDFYWELLELFRTSADLSFRCLVVDRNILDHEQYSDGDSELGFYKLYYQMLIHWLQPRCAYHLYLDWQQNREQGRFKDLGHILGHKLSGRAKIECLEPVSSKEQPLVQLCDLFIGAVGYAWNARVGSKAKVEFCSALATSMQMSSLKVSTCKSEQKFNIFHFVGQ</sequence>
<gene>
    <name evidence="1" type="ORF">SAMN05660420_02861</name>
</gene>
<dbReference type="Proteomes" id="UP000199409">
    <property type="component" value="Unassembled WGS sequence"/>
</dbReference>
<protein>
    <recommendedName>
        <fullName evidence="3">DUF3800 domain-containing protein</fullName>
    </recommendedName>
</protein>
<dbReference type="STRING" id="37625.SAMN05660420_02861"/>
<keyword evidence="2" id="KW-1185">Reference proteome</keyword>
<dbReference type="OrthoDB" id="9799211at2"/>
<dbReference type="AlphaFoldDB" id="A0A1H4D7A8"/>
<dbReference type="InterPro" id="IPR024524">
    <property type="entry name" value="DUF3800"/>
</dbReference>
<dbReference type="RefSeq" id="WP_092350010.1">
    <property type="nucleotide sequence ID" value="NZ_FNQN01000009.1"/>
</dbReference>
<organism evidence="1 2">
    <name type="scientific">Desulfuromusa kysingii</name>
    <dbReference type="NCBI Taxonomy" id="37625"/>
    <lineage>
        <taxon>Bacteria</taxon>
        <taxon>Pseudomonadati</taxon>
        <taxon>Thermodesulfobacteriota</taxon>
        <taxon>Desulfuromonadia</taxon>
        <taxon>Desulfuromonadales</taxon>
        <taxon>Geopsychrobacteraceae</taxon>
        <taxon>Desulfuromusa</taxon>
    </lineage>
</organism>
<dbReference type="EMBL" id="FNQN01000009">
    <property type="protein sequence ID" value="SEA68289.1"/>
    <property type="molecule type" value="Genomic_DNA"/>
</dbReference>
<dbReference type="Pfam" id="PF12686">
    <property type="entry name" value="DUF3800"/>
    <property type="match status" value="1"/>
</dbReference>
<evidence type="ECO:0008006" key="3">
    <source>
        <dbReference type="Google" id="ProtNLM"/>
    </source>
</evidence>
<reference evidence="1 2" key="1">
    <citation type="submission" date="2016-10" db="EMBL/GenBank/DDBJ databases">
        <authorList>
            <person name="de Groot N.N."/>
        </authorList>
    </citation>
    <scope>NUCLEOTIDE SEQUENCE [LARGE SCALE GENOMIC DNA]</scope>
    <source>
        <strain evidence="1 2">DSM 7343</strain>
    </source>
</reference>
<proteinExistence type="predicted"/>
<name>A0A1H4D7A8_9BACT</name>